<keyword evidence="2" id="KW-1185">Reference proteome</keyword>
<sequence>MAWLQLHAKKPVGPVRRQAEHLPHLLSETSCKMAWLQLHAKKPVGISESDFSPIKRRCGKFQNHTAAF</sequence>
<dbReference type="Proteomes" id="UP000053660">
    <property type="component" value="Unassembled WGS sequence"/>
</dbReference>
<name>A0A0B1TJ00_OESDE</name>
<dbReference type="EMBL" id="KN549441">
    <property type="protein sequence ID" value="KHJ97528.1"/>
    <property type="molecule type" value="Genomic_DNA"/>
</dbReference>
<evidence type="ECO:0000313" key="1">
    <source>
        <dbReference type="EMBL" id="KHJ97528.1"/>
    </source>
</evidence>
<proteinExistence type="predicted"/>
<organism evidence="1 2">
    <name type="scientific">Oesophagostomum dentatum</name>
    <name type="common">Nodular worm</name>
    <dbReference type="NCBI Taxonomy" id="61180"/>
    <lineage>
        <taxon>Eukaryota</taxon>
        <taxon>Metazoa</taxon>
        <taxon>Ecdysozoa</taxon>
        <taxon>Nematoda</taxon>
        <taxon>Chromadorea</taxon>
        <taxon>Rhabditida</taxon>
        <taxon>Rhabditina</taxon>
        <taxon>Rhabditomorpha</taxon>
        <taxon>Strongyloidea</taxon>
        <taxon>Strongylidae</taxon>
        <taxon>Oesophagostomum</taxon>
    </lineage>
</organism>
<gene>
    <name evidence="1" type="ORF">OESDEN_02498</name>
</gene>
<dbReference type="AlphaFoldDB" id="A0A0B1TJ00"/>
<protein>
    <submittedName>
        <fullName evidence="1">Uncharacterized protein</fullName>
    </submittedName>
</protein>
<accession>A0A0B1TJ00</accession>
<reference evidence="1 2" key="1">
    <citation type="submission" date="2014-03" db="EMBL/GenBank/DDBJ databases">
        <title>Draft genome of the hookworm Oesophagostomum dentatum.</title>
        <authorList>
            <person name="Mitreva M."/>
        </authorList>
    </citation>
    <scope>NUCLEOTIDE SEQUENCE [LARGE SCALE GENOMIC DNA]</scope>
    <source>
        <strain evidence="1 2">OD-Hann</strain>
    </source>
</reference>
<evidence type="ECO:0000313" key="2">
    <source>
        <dbReference type="Proteomes" id="UP000053660"/>
    </source>
</evidence>